<reference evidence="13 14" key="1">
    <citation type="journal article" date="2020" name="ISME J.">
        <title>Uncovering the hidden diversity of litter-decomposition mechanisms in mushroom-forming fungi.</title>
        <authorList>
            <person name="Floudas D."/>
            <person name="Bentzer J."/>
            <person name="Ahren D."/>
            <person name="Johansson T."/>
            <person name="Persson P."/>
            <person name="Tunlid A."/>
        </authorList>
    </citation>
    <scope>NUCLEOTIDE SEQUENCE [LARGE SCALE GENOMIC DNA]</scope>
    <source>
        <strain evidence="13 14">CBS 175.51</strain>
    </source>
</reference>
<evidence type="ECO:0000256" key="1">
    <source>
        <dbReference type="ARBA" id="ARBA00010702"/>
    </source>
</evidence>
<keyword evidence="3" id="KW-0378">Hydrolase</keyword>
<comment type="caution">
    <text evidence="13">The sequence shown here is derived from an EMBL/GenBank/DDBJ whole genome shotgun (WGS) entry which is preliminary data.</text>
</comment>
<comment type="cofactor">
    <cofactor evidence="12">
        <name>Mg(2+)</name>
        <dbReference type="ChEBI" id="CHEBI:18420"/>
    </cofactor>
    <text evidence="12">Binds 2 magnesium ions per subunit.</text>
</comment>
<evidence type="ECO:0000313" key="14">
    <source>
        <dbReference type="Proteomes" id="UP000541558"/>
    </source>
</evidence>
<evidence type="ECO:0000256" key="2">
    <source>
        <dbReference type="ARBA" id="ARBA00012255"/>
    </source>
</evidence>
<dbReference type="AlphaFoldDB" id="A0A8H5B3C5"/>
<comment type="catalytic activity">
    <reaction evidence="11">
        <text>alpha-NAD(+) + H2O = ADP-D-ribose + nicotinamide + H(+)</text>
        <dbReference type="Rhea" id="RHEA:68792"/>
        <dbReference type="ChEBI" id="CHEBI:15377"/>
        <dbReference type="ChEBI" id="CHEBI:15378"/>
        <dbReference type="ChEBI" id="CHEBI:17154"/>
        <dbReference type="ChEBI" id="CHEBI:57967"/>
        <dbReference type="ChEBI" id="CHEBI:77017"/>
    </reaction>
</comment>
<keyword evidence="12" id="KW-0479">Metal-binding</keyword>
<feature type="binding site" evidence="12">
    <location>
        <position position="318"/>
    </location>
    <ligand>
        <name>Mg(2+)</name>
        <dbReference type="ChEBI" id="CHEBI:18420"/>
        <label>1</label>
    </ligand>
</feature>
<dbReference type="PANTHER" id="PTHR16222">
    <property type="entry name" value="ADP-RIBOSYLGLYCOHYDROLASE"/>
    <property type="match status" value="1"/>
</dbReference>
<feature type="binding site" evidence="12">
    <location>
        <position position="24"/>
    </location>
    <ligand>
        <name>Mg(2+)</name>
        <dbReference type="ChEBI" id="CHEBI:18420"/>
        <label>1</label>
    </ligand>
</feature>
<dbReference type="EMBL" id="JAACJK010000220">
    <property type="protein sequence ID" value="KAF5315541.1"/>
    <property type="molecule type" value="Genomic_DNA"/>
</dbReference>
<accession>A0A8H5B3C5</accession>
<comment type="similarity">
    <text evidence="1">Belongs to the ADP-ribosylglycohydrolase family.</text>
</comment>
<dbReference type="Pfam" id="PF03747">
    <property type="entry name" value="ADP_ribosyl_GH"/>
    <property type="match status" value="1"/>
</dbReference>
<feature type="binding site" evidence="12">
    <location>
        <position position="320"/>
    </location>
    <ligand>
        <name>Mg(2+)</name>
        <dbReference type="ChEBI" id="CHEBI:18420"/>
        <label>1</label>
    </ligand>
</feature>
<dbReference type="InterPro" id="IPR050792">
    <property type="entry name" value="ADP-ribosylglycohydrolase"/>
</dbReference>
<feature type="binding site" evidence="12">
    <location>
        <position position="23"/>
    </location>
    <ligand>
        <name>Mg(2+)</name>
        <dbReference type="ChEBI" id="CHEBI:18420"/>
        <label>1</label>
    </ligand>
</feature>
<evidence type="ECO:0000256" key="12">
    <source>
        <dbReference type="PIRSR" id="PIRSR605502-1"/>
    </source>
</evidence>
<dbReference type="Gene3D" id="1.10.4080.10">
    <property type="entry name" value="ADP-ribosylation/Crystallin J1"/>
    <property type="match status" value="1"/>
</dbReference>
<evidence type="ECO:0000256" key="8">
    <source>
        <dbReference type="ARBA" id="ARBA00042850"/>
    </source>
</evidence>
<evidence type="ECO:0000256" key="6">
    <source>
        <dbReference type="ARBA" id="ARBA00042471"/>
    </source>
</evidence>
<dbReference type="Proteomes" id="UP000541558">
    <property type="component" value="Unassembled WGS sequence"/>
</dbReference>
<dbReference type="GO" id="GO:0004649">
    <property type="term" value="F:poly(ADP-ribose) glycohydrolase activity"/>
    <property type="evidence" value="ECO:0007669"/>
    <property type="project" value="UniProtKB-EC"/>
</dbReference>
<keyword evidence="12" id="KW-0460">Magnesium</keyword>
<dbReference type="OrthoDB" id="2021138at2759"/>
<sequence>MTAFALNSNFASSFGVLKPGTWTDDTSMALCLARSIAKHGFDEGRQLEAYAKWYQKGELSAIDKCFDIGGTTRAALSIYISADAPAFALEGIRKGLSAPQFAGNGSLMRLISVPLVYWRDPEAAKAYARRSSETTHPAPLCMEACELWTGIITMVLQHSVTRSGPETEAPPSPYSKLDLLQFISEYPYENEDLRERLAIPETSTPSFVTVTPGSATGSVDATSREAYFNENHPILRLIAKTRTGASASISASAQRNKNTALDAAYQDPSTHFPFALPAVKDLPSSGYVLHTLVAALYCFFATDTFEAGAIMAVNLGDDADTVGAVYAGLAGCWYAPSSLDGSTSSSSEDSDGQAHHLFWSDKVKEWKAGLLKRKLVEQVAEELVRYEKSL</sequence>
<evidence type="ECO:0000256" key="7">
    <source>
        <dbReference type="ARBA" id="ARBA00042722"/>
    </source>
</evidence>
<evidence type="ECO:0000256" key="4">
    <source>
        <dbReference type="ARBA" id="ARBA00041057"/>
    </source>
</evidence>
<evidence type="ECO:0000313" key="13">
    <source>
        <dbReference type="EMBL" id="KAF5315541.1"/>
    </source>
</evidence>
<name>A0A8H5B3C5_9AGAR</name>
<dbReference type="EC" id="3.2.1.143" evidence="2"/>
<evidence type="ECO:0000256" key="5">
    <source>
        <dbReference type="ARBA" id="ARBA00042398"/>
    </source>
</evidence>
<dbReference type="GO" id="GO:0046872">
    <property type="term" value="F:metal ion binding"/>
    <property type="evidence" value="ECO:0007669"/>
    <property type="project" value="UniProtKB-KW"/>
</dbReference>
<dbReference type="SUPFAM" id="SSF101478">
    <property type="entry name" value="ADP-ribosylglycohydrolase"/>
    <property type="match status" value="1"/>
</dbReference>
<protein>
    <recommendedName>
        <fullName evidence="4">ADP-ribosylhydrolase ARH3</fullName>
        <ecNumber evidence="2">3.2.1.143</ecNumber>
    </recommendedName>
    <alternativeName>
        <fullName evidence="5">ADP-ribose glycohydrolase ARH3</fullName>
    </alternativeName>
    <alternativeName>
        <fullName evidence="6">ADP-ribosylhydrolase 3</fullName>
    </alternativeName>
    <alternativeName>
        <fullName evidence="9">O-acetyl-ADP-ribose deacetylase ARH3</fullName>
    </alternativeName>
    <alternativeName>
        <fullName evidence="10">Poly(ADP-ribose) glycohydrolase ARH3</fullName>
    </alternativeName>
    <alternativeName>
        <fullName evidence="8">[Protein ADP-ribosylarginine] hydrolase-like protein 2</fullName>
    </alternativeName>
    <alternativeName>
        <fullName evidence="7">[Protein ADP-ribosylserine] hydrolase</fullName>
    </alternativeName>
</protein>
<feature type="binding site" evidence="12">
    <location>
        <position position="321"/>
    </location>
    <ligand>
        <name>Mg(2+)</name>
        <dbReference type="ChEBI" id="CHEBI:18420"/>
        <label>1</label>
    </ligand>
</feature>
<dbReference type="InterPro" id="IPR036705">
    <property type="entry name" value="Ribosyl_crysJ1_sf"/>
</dbReference>
<dbReference type="InterPro" id="IPR005502">
    <property type="entry name" value="Ribosyl_crysJ1"/>
</dbReference>
<evidence type="ECO:0000256" key="11">
    <source>
        <dbReference type="ARBA" id="ARBA00049015"/>
    </source>
</evidence>
<evidence type="ECO:0000256" key="3">
    <source>
        <dbReference type="ARBA" id="ARBA00022801"/>
    </source>
</evidence>
<feature type="binding site" evidence="12">
    <location>
        <position position="25"/>
    </location>
    <ligand>
        <name>Mg(2+)</name>
        <dbReference type="ChEBI" id="CHEBI:18420"/>
        <label>1</label>
    </ligand>
</feature>
<proteinExistence type="inferred from homology"/>
<dbReference type="PANTHER" id="PTHR16222:SF24">
    <property type="entry name" value="ADP-RIBOSYLHYDROLASE ARH3"/>
    <property type="match status" value="1"/>
</dbReference>
<organism evidence="13 14">
    <name type="scientific">Ephemerocybe angulata</name>
    <dbReference type="NCBI Taxonomy" id="980116"/>
    <lineage>
        <taxon>Eukaryota</taxon>
        <taxon>Fungi</taxon>
        <taxon>Dikarya</taxon>
        <taxon>Basidiomycota</taxon>
        <taxon>Agaricomycotina</taxon>
        <taxon>Agaricomycetes</taxon>
        <taxon>Agaricomycetidae</taxon>
        <taxon>Agaricales</taxon>
        <taxon>Agaricineae</taxon>
        <taxon>Psathyrellaceae</taxon>
        <taxon>Ephemerocybe</taxon>
    </lineage>
</organism>
<evidence type="ECO:0000256" key="10">
    <source>
        <dbReference type="ARBA" id="ARBA00043193"/>
    </source>
</evidence>
<gene>
    <name evidence="13" type="ORF">D9611_004877</name>
</gene>
<keyword evidence="14" id="KW-1185">Reference proteome</keyword>
<evidence type="ECO:0000256" key="9">
    <source>
        <dbReference type="ARBA" id="ARBA00043187"/>
    </source>
</evidence>